<sequence>MNWRGAGSQTVHGSPSKGQETSNSKLTKARTGEALGVTVTTAQLAQHNTATTSF</sequence>
<reference evidence="2" key="1">
    <citation type="submission" date="2014-11" db="EMBL/GenBank/DDBJ databases">
        <authorList>
            <person name="Amaro Gonzalez C."/>
        </authorList>
    </citation>
    <scope>NUCLEOTIDE SEQUENCE</scope>
</reference>
<feature type="compositionally biased region" description="Polar residues" evidence="1">
    <location>
        <begin position="7"/>
        <end position="26"/>
    </location>
</feature>
<accession>A0A0E9UQA9</accession>
<evidence type="ECO:0000313" key="2">
    <source>
        <dbReference type="EMBL" id="JAH67931.1"/>
    </source>
</evidence>
<protein>
    <submittedName>
        <fullName evidence="2">Uncharacterized protein</fullName>
    </submittedName>
</protein>
<dbReference type="AlphaFoldDB" id="A0A0E9UQA9"/>
<organism evidence="2">
    <name type="scientific">Anguilla anguilla</name>
    <name type="common">European freshwater eel</name>
    <name type="synonym">Muraena anguilla</name>
    <dbReference type="NCBI Taxonomy" id="7936"/>
    <lineage>
        <taxon>Eukaryota</taxon>
        <taxon>Metazoa</taxon>
        <taxon>Chordata</taxon>
        <taxon>Craniata</taxon>
        <taxon>Vertebrata</taxon>
        <taxon>Euteleostomi</taxon>
        <taxon>Actinopterygii</taxon>
        <taxon>Neopterygii</taxon>
        <taxon>Teleostei</taxon>
        <taxon>Anguilliformes</taxon>
        <taxon>Anguillidae</taxon>
        <taxon>Anguilla</taxon>
    </lineage>
</organism>
<reference evidence="2" key="2">
    <citation type="journal article" date="2015" name="Fish Shellfish Immunol.">
        <title>Early steps in the European eel (Anguilla anguilla)-Vibrio vulnificus interaction in the gills: Role of the RtxA13 toxin.</title>
        <authorList>
            <person name="Callol A."/>
            <person name="Pajuelo D."/>
            <person name="Ebbesson L."/>
            <person name="Teles M."/>
            <person name="MacKenzie S."/>
            <person name="Amaro C."/>
        </authorList>
    </citation>
    <scope>NUCLEOTIDE SEQUENCE</scope>
</reference>
<dbReference type="EMBL" id="GBXM01040646">
    <property type="protein sequence ID" value="JAH67931.1"/>
    <property type="molecule type" value="Transcribed_RNA"/>
</dbReference>
<proteinExistence type="predicted"/>
<evidence type="ECO:0000256" key="1">
    <source>
        <dbReference type="SAM" id="MobiDB-lite"/>
    </source>
</evidence>
<name>A0A0E9UQA9_ANGAN</name>
<feature type="region of interest" description="Disordered" evidence="1">
    <location>
        <begin position="1"/>
        <end position="32"/>
    </location>
</feature>